<dbReference type="SMART" id="SM01003">
    <property type="entry name" value="AlaDh_PNT_N"/>
    <property type="match status" value="1"/>
</dbReference>
<dbReference type="PROSITE" id="PS00837">
    <property type="entry name" value="ALADH_PNT_2"/>
    <property type="match status" value="1"/>
</dbReference>
<dbReference type="GO" id="GO:0050661">
    <property type="term" value="F:NADP binding"/>
    <property type="evidence" value="ECO:0007669"/>
    <property type="project" value="TreeGrafter"/>
</dbReference>
<feature type="non-terminal residue" evidence="8">
    <location>
        <position position="207"/>
    </location>
</feature>
<evidence type="ECO:0000256" key="5">
    <source>
        <dbReference type="ARBA" id="ARBA00023027"/>
    </source>
</evidence>
<keyword evidence="2" id="KW-0547">Nucleotide-binding</keyword>
<name>A0A382E710_9ZZZZ</name>
<protein>
    <recommendedName>
        <fullName evidence="1">proton-translocating NAD(P)(+) transhydrogenase</fullName>
        <ecNumber evidence="1">7.1.1.1</ecNumber>
    </recommendedName>
</protein>
<evidence type="ECO:0000256" key="3">
    <source>
        <dbReference type="ARBA" id="ARBA00022857"/>
    </source>
</evidence>
<reference evidence="8" key="1">
    <citation type="submission" date="2018-05" db="EMBL/GenBank/DDBJ databases">
        <authorList>
            <person name="Lanie J.A."/>
            <person name="Ng W.-L."/>
            <person name="Kazmierczak K.M."/>
            <person name="Andrzejewski T.M."/>
            <person name="Davidsen T.M."/>
            <person name="Wayne K.J."/>
            <person name="Tettelin H."/>
            <person name="Glass J.I."/>
            <person name="Rusch D."/>
            <person name="Podicherti R."/>
            <person name="Tsui H.-C.T."/>
            <person name="Winkler M.E."/>
        </authorList>
    </citation>
    <scope>NUCLEOTIDE SEQUENCE</scope>
</reference>
<dbReference type="InterPro" id="IPR007886">
    <property type="entry name" value="AlaDH/PNT_N"/>
</dbReference>
<sequence>MKIVILNEGASDSRVSASPETVKKINEMNHAVYVQKGAGIKSNFLDQDYEKNGAKIFEDENVIREADVIFKINKPSKDQIDLFKENSILIAALDPFNNPDLIEDLRNKKIISFAMELMPRITRAQSMDILSSQSNLAGYQAVINASKLFNKALPMMMTAAGTIAPAKVMVFGAGVAGLQAIATAKRLGAIVSATDVRAVAKEQVESL</sequence>
<dbReference type="EMBL" id="UINC01042690">
    <property type="protein sequence ID" value="SVB45667.1"/>
    <property type="molecule type" value="Genomic_DNA"/>
</dbReference>
<dbReference type="GO" id="GO:0016491">
    <property type="term" value="F:oxidoreductase activity"/>
    <property type="evidence" value="ECO:0007669"/>
    <property type="project" value="InterPro"/>
</dbReference>
<dbReference type="InterPro" id="IPR036291">
    <property type="entry name" value="NAD(P)-bd_dom_sf"/>
</dbReference>
<evidence type="ECO:0000256" key="2">
    <source>
        <dbReference type="ARBA" id="ARBA00022741"/>
    </source>
</evidence>
<dbReference type="EC" id="7.1.1.1" evidence="1"/>
<keyword evidence="3" id="KW-0521">NADP</keyword>
<dbReference type="Pfam" id="PF05222">
    <property type="entry name" value="AlaDh_PNT_N"/>
    <property type="match status" value="1"/>
</dbReference>
<accession>A0A382E710</accession>
<evidence type="ECO:0000256" key="1">
    <source>
        <dbReference type="ARBA" id="ARBA00012943"/>
    </source>
</evidence>
<feature type="domain" description="Alanine dehydrogenase/pyridine nucleotide transhydrogenase N-terminal" evidence="7">
    <location>
        <begin position="4"/>
        <end position="137"/>
    </location>
</feature>
<keyword evidence="5" id="KW-0520">NAD</keyword>
<comment type="catalytic activity">
    <reaction evidence="6">
        <text>NAD(+) + NADPH + H(+)(in) = NADH + NADP(+) + H(+)(out)</text>
        <dbReference type="Rhea" id="RHEA:47992"/>
        <dbReference type="ChEBI" id="CHEBI:15378"/>
        <dbReference type="ChEBI" id="CHEBI:57540"/>
        <dbReference type="ChEBI" id="CHEBI:57783"/>
        <dbReference type="ChEBI" id="CHEBI:57945"/>
        <dbReference type="ChEBI" id="CHEBI:58349"/>
        <dbReference type="EC" id="7.1.1.1"/>
    </reaction>
</comment>
<gene>
    <name evidence="8" type="ORF">METZ01_LOCUS198521</name>
</gene>
<dbReference type="PANTHER" id="PTHR10160">
    <property type="entry name" value="NAD(P) TRANSHYDROGENASE"/>
    <property type="match status" value="1"/>
</dbReference>
<dbReference type="SUPFAM" id="SSF52283">
    <property type="entry name" value="Formate/glycerate dehydrogenase catalytic domain-like"/>
    <property type="match status" value="1"/>
</dbReference>
<dbReference type="PANTHER" id="PTHR10160:SF19">
    <property type="entry name" value="PROTON-TRANSLOCATING NAD(P)(+) TRANSHYDROGENASE"/>
    <property type="match status" value="1"/>
</dbReference>
<evidence type="ECO:0000259" key="7">
    <source>
        <dbReference type="SMART" id="SM01003"/>
    </source>
</evidence>
<evidence type="ECO:0000313" key="8">
    <source>
        <dbReference type="EMBL" id="SVB45667.1"/>
    </source>
</evidence>
<keyword evidence="4" id="KW-1278">Translocase</keyword>
<dbReference type="InterPro" id="IPR008143">
    <property type="entry name" value="Ala_DH/PNT_CS2"/>
</dbReference>
<dbReference type="Gene3D" id="3.40.50.720">
    <property type="entry name" value="NAD(P)-binding Rossmann-like Domain"/>
    <property type="match status" value="2"/>
</dbReference>
<dbReference type="GO" id="GO:0005886">
    <property type="term" value="C:plasma membrane"/>
    <property type="evidence" value="ECO:0007669"/>
    <property type="project" value="TreeGrafter"/>
</dbReference>
<proteinExistence type="predicted"/>
<evidence type="ECO:0000256" key="4">
    <source>
        <dbReference type="ARBA" id="ARBA00022967"/>
    </source>
</evidence>
<dbReference type="GO" id="GO:0006740">
    <property type="term" value="P:NADPH regeneration"/>
    <property type="evidence" value="ECO:0007669"/>
    <property type="project" value="TreeGrafter"/>
</dbReference>
<evidence type="ECO:0000256" key="6">
    <source>
        <dbReference type="ARBA" id="ARBA00048202"/>
    </source>
</evidence>
<dbReference type="AlphaFoldDB" id="A0A382E710"/>
<dbReference type="Pfam" id="PF01262">
    <property type="entry name" value="AlaDh_PNT_C"/>
    <property type="match status" value="1"/>
</dbReference>
<dbReference type="SUPFAM" id="SSF51735">
    <property type="entry name" value="NAD(P)-binding Rossmann-fold domains"/>
    <property type="match status" value="1"/>
</dbReference>
<organism evidence="8">
    <name type="scientific">marine metagenome</name>
    <dbReference type="NCBI Taxonomy" id="408172"/>
    <lineage>
        <taxon>unclassified sequences</taxon>
        <taxon>metagenomes</taxon>
        <taxon>ecological metagenomes</taxon>
    </lineage>
</organism>
<dbReference type="InterPro" id="IPR007698">
    <property type="entry name" value="AlaDH/PNT_NAD(H)-bd"/>
</dbReference>
<dbReference type="GO" id="GO:0008750">
    <property type="term" value="F:proton-translocating NAD(P)+ transhydrogenase activity"/>
    <property type="evidence" value="ECO:0007669"/>
    <property type="project" value="UniProtKB-EC"/>
</dbReference>